<proteinExistence type="predicted"/>
<evidence type="ECO:0000259" key="4">
    <source>
        <dbReference type="Pfam" id="PF13439"/>
    </source>
</evidence>
<dbReference type="Proteomes" id="UP000494122">
    <property type="component" value="Unassembled WGS sequence"/>
</dbReference>
<dbReference type="PANTHER" id="PTHR12526">
    <property type="entry name" value="GLYCOSYLTRANSFERASE"/>
    <property type="match status" value="1"/>
</dbReference>
<reference evidence="5 6" key="1">
    <citation type="submission" date="2020-04" db="EMBL/GenBank/DDBJ databases">
        <authorList>
            <person name="De Canck E."/>
        </authorList>
    </citation>
    <scope>NUCLEOTIDE SEQUENCE [LARGE SCALE GENOMIC DNA]</scope>
    <source>
        <strain evidence="5 6">LMG 3328</strain>
    </source>
</reference>
<dbReference type="Pfam" id="PF13439">
    <property type="entry name" value="Glyco_transf_4"/>
    <property type="match status" value="1"/>
</dbReference>
<gene>
    <name evidence="5" type="primary">bshA</name>
    <name evidence="5" type="ORF">LMG3328_03684</name>
</gene>
<dbReference type="Gene3D" id="3.40.50.2000">
    <property type="entry name" value="Glycogen Phosphorylase B"/>
    <property type="match status" value="2"/>
</dbReference>
<dbReference type="Pfam" id="PF00534">
    <property type="entry name" value="Glycos_transf_1"/>
    <property type="match status" value="1"/>
</dbReference>
<dbReference type="InterPro" id="IPR028098">
    <property type="entry name" value="Glyco_trans_4-like_N"/>
</dbReference>
<accession>A0A6S7DD69</accession>
<evidence type="ECO:0000313" key="5">
    <source>
        <dbReference type="EMBL" id="CAB3889058.1"/>
    </source>
</evidence>
<dbReference type="PANTHER" id="PTHR12526:SF510">
    <property type="entry name" value="D-INOSITOL 3-PHOSPHATE GLYCOSYLTRANSFERASE"/>
    <property type="match status" value="1"/>
</dbReference>
<keyword evidence="1 5" id="KW-0328">Glycosyltransferase</keyword>
<organism evidence="5 6">
    <name type="scientific">Achromobacter ruhlandii</name>
    <dbReference type="NCBI Taxonomy" id="72557"/>
    <lineage>
        <taxon>Bacteria</taxon>
        <taxon>Pseudomonadati</taxon>
        <taxon>Pseudomonadota</taxon>
        <taxon>Betaproteobacteria</taxon>
        <taxon>Burkholderiales</taxon>
        <taxon>Alcaligenaceae</taxon>
        <taxon>Achromobacter</taxon>
    </lineage>
</organism>
<protein>
    <submittedName>
        <fullName evidence="5">N-acetyl-alpha-D-glucosaminyl L-malate synthase</fullName>
        <ecNumber evidence="5">2.4.1.-</ecNumber>
    </submittedName>
</protein>
<sequence length="367" mass="39308">MCASGQGRLRIMHSEAATTFGGQENRIFQEMMALRERGHTLEAICQPGSKLSASLQAEGFRVHEFLMDGVSNYTRAVYGIRSILARGKFDVLNTHSRRDTVIAAMAGRLAGTPLIVRTRHLAKRPGSLWSYTRLPHRVVAVSDYVAGQMLERGVPQSHVMTVSDAIPIAPNDGRSSLREELGISRDAIVIVCVAHLRPQKGQGLLLSAAAPLINGPADIHLVFAGEGSQLNALKDTARRLACETRIHFLGRRADIGNVLAASDIFALATQFEALGTSFIEAAACGLPIVGTHVGGVPEVVKHGETGLLVPYGDAGALRASLETLAADASLRQRMGAAGAAYVRGEKKFSLAGMAEGMEHAYLTWLKR</sequence>
<dbReference type="AlphaFoldDB" id="A0A6S7DD69"/>
<feature type="domain" description="Glycosyl transferase family 1" evidence="3">
    <location>
        <begin position="176"/>
        <end position="338"/>
    </location>
</feature>
<dbReference type="SUPFAM" id="SSF53756">
    <property type="entry name" value="UDP-Glycosyltransferase/glycogen phosphorylase"/>
    <property type="match status" value="1"/>
</dbReference>
<evidence type="ECO:0000256" key="1">
    <source>
        <dbReference type="ARBA" id="ARBA00022676"/>
    </source>
</evidence>
<evidence type="ECO:0000313" key="6">
    <source>
        <dbReference type="Proteomes" id="UP000494122"/>
    </source>
</evidence>
<dbReference type="EMBL" id="CADILE010000011">
    <property type="protein sequence ID" value="CAB3889058.1"/>
    <property type="molecule type" value="Genomic_DNA"/>
</dbReference>
<evidence type="ECO:0000259" key="3">
    <source>
        <dbReference type="Pfam" id="PF00534"/>
    </source>
</evidence>
<keyword evidence="2 5" id="KW-0808">Transferase</keyword>
<dbReference type="GO" id="GO:0016757">
    <property type="term" value="F:glycosyltransferase activity"/>
    <property type="evidence" value="ECO:0007669"/>
    <property type="project" value="UniProtKB-KW"/>
</dbReference>
<dbReference type="CDD" id="cd03801">
    <property type="entry name" value="GT4_PimA-like"/>
    <property type="match status" value="1"/>
</dbReference>
<evidence type="ECO:0000256" key="2">
    <source>
        <dbReference type="ARBA" id="ARBA00022679"/>
    </source>
</evidence>
<dbReference type="EC" id="2.4.1.-" evidence="5"/>
<feature type="domain" description="Glycosyltransferase subfamily 4-like N-terminal" evidence="4">
    <location>
        <begin position="20"/>
        <end position="163"/>
    </location>
</feature>
<dbReference type="InterPro" id="IPR001296">
    <property type="entry name" value="Glyco_trans_1"/>
</dbReference>
<name>A0A6S7DD69_9BURK</name>